<protein>
    <submittedName>
        <fullName evidence="11">Amino Acid/Auxin Permease (AAAP) Family</fullName>
    </submittedName>
</protein>
<keyword evidence="8 9" id="KW-0472">Membrane</keyword>
<dbReference type="EMBL" id="JH994025">
    <property type="protein sequence ID" value="ELQ74753.1"/>
    <property type="molecule type" value="Genomic_DNA"/>
</dbReference>
<dbReference type="OMA" id="KARMQNV"/>
<feature type="non-terminal residue" evidence="11">
    <location>
        <position position="1"/>
    </location>
</feature>
<organism evidence="11 12">
    <name type="scientific">Trachipleistophora hominis</name>
    <name type="common">Microsporidian parasite</name>
    <dbReference type="NCBI Taxonomy" id="72359"/>
    <lineage>
        <taxon>Eukaryota</taxon>
        <taxon>Fungi</taxon>
        <taxon>Fungi incertae sedis</taxon>
        <taxon>Microsporidia</taxon>
        <taxon>Pleistophoridae</taxon>
        <taxon>Trachipleistophora</taxon>
    </lineage>
</organism>
<evidence type="ECO:0000256" key="8">
    <source>
        <dbReference type="ARBA" id="ARBA00023136"/>
    </source>
</evidence>
<evidence type="ECO:0000313" key="11">
    <source>
        <dbReference type="EMBL" id="ELQ74753.1"/>
    </source>
</evidence>
<keyword evidence="12" id="KW-1185">Reference proteome</keyword>
<dbReference type="OrthoDB" id="438545at2759"/>
<keyword evidence="5 9" id="KW-0812">Transmembrane</keyword>
<feature type="transmembrane region" description="Helical" evidence="9">
    <location>
        <begin position="368"/>
        <end position="389"/>
    </location>
</feature>
<dbReference type="FunCoup" id="L7JTG5">
    <property type="interactions" value="68"/>
</dbReference>
<dbReference type="GO" id="GO:0015194">
    <property type="term" value="F:L-serine transmembrane transporter activity"/>
    <property type="evidence" value="ECO:0007669"/>
    <property type="project" value="TreeGrafter"/>
</dbReference>
<keyword evidence="3" id="KW-0813">Transport</keyword>
<dbReference type="VEuPathDB" id="MicrosporidiaDB:THOM_2314"/>
<dbReference type="Proteomes" id="UP000011185">
    <property type="component" value="Unassembled WGS sequence"/>
</dbReference>
<evidence type="ECO:0000256" key="2">
    <source>
        <dbReference type="ARBA" id="ARBA00008066"/>
    </source>
</evidence>
<comment type="subcellular location">
    <subcellularLocation>
        <location evidence="1">Vacuole membrane</location>
        <topology evidence="1">Multi-pass membrane protein</topology>
    </subcellularLocation>
</comment>
<feature type="transmembrane region" description="Helical" evidence="9">
    <location>
        <begin position="221"/>
        <end position="238"/>
    </location>
</feature>
<accession>L7JTG5</accession>
<dbReference type="PANTHER" id="PTHR22950:SF678">
    <property type="entry name" value="VACUOLAR AMINO ACID TRANSPORTER 5-RELATED"/>
    <property type="match status" value="1"/>
</dbReference>
<dbReference type="AlphaFoldDB" id="L7JTG5"/>
<feature type="transmembrane region" description="Helical" evidence="9">
    <location>
        <begin position="301"/>
        <end position="319"/>
    </location>
</feature>
<evidence type="ECO:0000256" key="4">
    <source>
        <dbReference type="ARBA" id="ARBA00022554"/>
    </source>
</evidence>
<evidence type="ECO:0000256" key="1">
    <source>
        <dbReference type="ARBA" id="ARBA00004128"/>
    </source>
</evidence>
<dbReference type="PANTHER" id="PTHR22950">
    <property type="entry name" value="AMINO ACID TRANSPORTER"/>
    <property type="match status" value="1"/>
</dbReference>
<sequence>VHVSQHSINKLMFTFIRFILKQIGIIIYKHCFTTRIPFLMKEYLSGYVNILKTIIGSGILYIPMLFKSYGAISTFFLMCLSATLSMVGQIIFLYCNAFLNDRSTNITSLARESVPRTRFLVDFFVFFKCFGVSTSYLIIIRELIPNLIQTVFGESVLARPKVALLIFLCFISPITYFRQLKNLKYTSSIGLIAISFILFFSMYNFIKHGSLEHVTLYEPITIEWLKGLGTFVFAFTCHQNLISVQNEVVDNSPDRMKKIVYATTATSLVIYMVFGFTNYALYATNMHDNVLKSYPNDHITLFLHFLYVCVMGFSYPLQINPARVYMYNLLGFNTKKRNNNLVHAVITTLLLASTYVLTITGLNLGEMYAFVGATASTMICLIFPLLFYYNMGLERKRWLIIFGCIGFVFGSCVFALSLFKLLKHQN</sequence>
<dbReference type="HOGENOM" id="CLU_009020_1_2_1"/>
<evidence type="ECO:0000256" key="6">
    <source>
        <dbReference type="ARBA" id="ARBA00022970"/>
    </source>
</evidence>
<reference evidence="11 12" key="1">
    <citation type="journal article" date="2012" name="PLoS Pathog.">
        <title>The genome of the obligate intracellular parasite Trachipleistophora hominis: new insights into microsporidian genome dynamics and reductive evolution.</title>
        <authorList>
            <person name="Heinz E."/>
            <person name="Williams T.A."/>
            <person name="Nakjang S."/>
            <person name="Noel C.J."/>
            <person name="Swan D.C."/>
            <person name="Goldberg A.V."/>
            <person name="Harris S.R."/>
            <person name="Weinmaier T."/>
            <person name="Markert S."/>
            <person name="Becher D."/>
            <person name="Bernhardt J."/>
            <person name="Dagan T."/>
            <person name="Hacker C."/>
            <person name="Lucocq J.M."/>
            <person name="Schweder T."/>
            <person name="Rattei T."/>
            <person name="Hall N."/>
            <person name="Hirt R.P."/>
            <person name="Embley T.M."/>
        </authorList>
    </citation>
    <scope>NUCLEOTIDE SEQUENCE [LARGE SCALE GENOMIC DNA]</scope>
</reference>
<feature type="domain" description="Amino acid transporter transmembrane" evidence="10">
    <location>
        <begin position="44"/>
        <end position="415"/>
    </location>
</feature>
<evidence type="ECO:0000256" key="9">
    <source>
        <dbReference type="SAM" id="Phobius"/>
    </source>
</evidence>
<proteinExistence type="inferred from homology"/>
<gene>
    <name evidence="11" type="ORF">THOM_2314</name>
</gene>
<feature type="transmembrane region" description="Helical" evidence="9">
    <location>
        <begin position="259"/>
        <end position="281"/>
    </location>
</feature>
<feature type="transmembrane region" description="Helical" evidence="9">
    <location>
        <begin position="398"/>
        <end position="419"/>
    </location>
</feature>
<dbReference type="GO" id="GO:0005302">
    <property type="term" value="F:L-tyrosine transmembrane transporter activity"/>
    <property type="evidence" value="ECO:0007669"/>
    <property type="project" value="TreeGrafter"/>
</dbReference>
<feature type="transmembrane region" description="Helical" evidence="9">
    <location>
        <begin position="119"/>
        <end position="140"/>
    </location>
</feature>
<evidence type="ECO:0000313" key="12">
    <source>
        <dbReference type="Proteomes" id="UP000011185"/>
    </source>
</evidence>
<evidence type="ECO:0000256" key="7">
    <source>
        <dbReference type="ARBA" id="ARBA00022989"/>
    </source>
</evidence>
<dbReference type="InterPro" id="IPR013057">
    <property type="entry name" value="AA_transpt_TM"/>
</dbReference>
<keyword evidence="6" id="KW-0029">Amino-acid transport</keyword>
<evidence type="ECO:0000256" key="5">
    <source>
        <dbReference type="ARBA" id="ARBA00022692"/>
    </source>
</evidence>
<feature type="transmembrane region" description="Helical" evidence="9">
    <location>
        <begin position="189"/>
        <end position="206"/>
    </location>
</feature>
<dbReference type="GO" id="GO:0015189">
    <property type="term" value="F:L-lysine transmembrane transporter activity"/>
    <property type="evidence" value="ECO:0007669"/>
    <property type="project" value="TreeGrafter"/>
</dbReference>
<evidence type="ECO:0000259" key="10">
    <source>
        <dbReference type="Pfam" id="PF01490"/>
    </source>
</evidence>
<dbReference type="GO" id="GO:0061459">
    <property type="term" value="F:L-arginine transmembrane transporter activity"/>
    <property type="evidence" value="ECO:0007669"/>
    <property type="project" value="TreeGrafter"/>
</dbReference>
<keyword evidence="4" id="KW-0926">Vacuole</keyword>
<name>L7JTG5_TRAHO</name>
<dbReference type="STRING" id="72359.L7JTG5"/>
<feature type="transmembrane region" description="Helical" evidence="9">
    <location>
        <begin position="12"/>
        <end position="32"/>
    </location>
</feature>
<keyword evidence="7 9" id="KW-1133">Transmembrane helix</keyword>
<dbReference type="GO" id="GO:0005774">
    <property type="term" value="C:vacuolar membrane"/>
    <property type="evidence" value="ECO:0007669"/>
    <property type="project" value="UniProtKB-SubCell"/>
</dbReference>
<feature type="transmembrane region" description="Helical" evidence="9">
    <location>
        <begin position="44"/>
        <end position="66"/>
    </location>
</feature>
<feature type="transmembrane region" description="Helical" evidence="9">
    <location>
        <begin position="160"/>
        <end position="177"/>
    </location>
</feature>
<feature type="transmembrane region" description="Helical" evidence="9">
    <location>
        <begin position="340"/>
        <end position="362"/>
    </location>
</feature>
<dbReference type="GO" id="GO:0005290">
    <property type="term" value="F:L-histidine transmembrane transporter activity"/>
    <property type="evidence" value="ECO:0007669"/>
    <property type="project" value="TreeGrafter"/>
</dbReference>
<dbReference type="GO" id="GO:0005313">
    <property type="term" value="F:L-glutamate transmembrane transporter activity"/>
    <property type="evidence" value="ECO:0007669"/>
    <property type="project" value="TreeGrafter"/>
</dbReference>
<comment type="similarity">
    <text evidence="2">Belongs to the amino acid/polyamine transporter 2 family.</text>
</comment>
<dbReference type="InParanoid" id="L7JTG5"/>
<evidence type="ECO:0000256" key="3">
    <source>
        <dbReference type="ARBA" id="ARBA00022448"/>
    </source>
</evidence>
<dbReference type="Pfam" id="PF01490">
    <property type="entry name" value="Aa_trans"/>
    <property type="match status" value="1"/>
</dbReference>
<feature type="transmembrane region" description="Helical" evidence="9">
    <location>
        <begin position="72"/>
        <end position="99"/>
    </location>
</feature>